<dbReference type="SUPFAM" id="SSF53822">
    <property type="entry name" value="Periplasmic binding protein-like I"/>
    <property type="match status" value="1"/>
</dbReference>
<dbReference type="GO" id="GO:0005886">
    <property type="term" value="C:plasma membrane"/>
    <property type="evidence" value="ECO:0007669"/>
    <property type="project" value="UniProtKB-SubCell"/>
</dbReference>
<evidence type="ECO:0000259" key="7">
    <source>
        <dbReference type="Pfam" id="PF02608"/>
    </source>
</evidence>
<dbReference type="PANTHER" id="PTHR34296">
    <property type="entry name" value="TRANSCRIPTIONAL ACTIVATOR PROTEIN MED"/>
    <property type="match status" value="1"/>
</dbReference>
<dbReference type="Gene3D" id="3.40.50.2300">
    <property type="match status" value="2"/>
</dbReference>
<sequence length="381" mass="38692">MVSRRNVLKTSAIGLTAGVAGCTGNGGGNGNGGNGNGNGNGGNGGGNGNGNGGNGNGDDASGSGSDVNVGMIYALGGTGDQSFSDAANRGINEAVDEFGISFQDAGPQDSGDFGSYQQQFARSSDPNYDLIICLGFEHVSDLEENAAQYSDQKWALLDDSIDAPNVESWVYAEEQGAYMAGEAAAKLSQQEFSAGGAETDPENKTLGFIGGVEVPVVQAFEAGFRAGAQSVDEEFEVLSSYVGGFANPGAVEEAAISMIDNGADVLLHGAGAGGSGMFQACQNRGRFAFGADSRQSETASEFADVILGSIIKGVDASVVRAVERVVEGEFEGGRTLELGAGEGGFDLPWGVEIGDEIPQEIKDEAAATKEAIANGEIDVSA</sequence>
<dbReference type="PROSITE" id="PS51257">
    <property type="entry name" value="PROKAR_LIPOPROTEIN"/>
    <property type="match status" value="1"/>
</dbReference>
<dbReference type="InterPro" id="IPR003760">
    <property type="entry name" value="PnrA-like"/>
</dbReference>
<keyword evidence="5" id="KW-0472">Membrane</keyword>
<evidence type="ECO:0000256" key="6">
    <source>
        <dbReference type="ARBA" id="ARBA00023288"/>
    </source>
</evidence>
<organism evidence="8 9">
    <name type="scientific">Natronomonas salsuginis</name>
    <dbReference type="NCBI Taxonomy" id="2217661"/>
    <lineage>
        <taxon>Archaea</taxon>
        <taxon>Methanobacteriati</taxon>
        <taxon>Methanobacteriota</taxon>
        <taxon>Stenosarchaea group</taxon>
        <taxon>Halobacteria</taxon>
        <taxon>Halobacteriales</taxon>
        <taxon>Natronomonadaceae</taxon>
        <taxon>Natronomonas</taxon>
    </lineage>
</organism>
<dbReference type="OrthoDB" id="26626at2157"/>
<dbReference type="PANTHER" id="PTHR34296:SF2">
    <property type="entry name" value="ABC TRANSPORTER GUANOSINE-BINDING PROTEIN NUPN"/>
    <property type="match status" value="1"/>
</dbReference>
<accession>A0A4U5JIK2</accession>
<dbReference type="InterPro" id="IPR050957">
    <property type="entry name" value="BMP_lipoprotein"/>
</dbReference>
<comment type="similarity">
    <text evidence="2">Belongs to the BMP lipoprotein family.</text>
</comment>
<protein>
    <submittedName>
        <fullName evidence="8">BMP family ABC transporter substrate-binding protein</fullName>
    </submittedName>
</protein>
<feature type="domain" description="ABC transporter substrate-binding protein PnrA-like" evidence="7">
    <location>
        <begin position="71"/>
        <end position="379"/>
    </location>
</feature>
<keyword evidence="6" id="KW-0449">Lipoprotein</keyword>
<evidence type="ECO:0000313" key="8">
    <source>
        <dbReference type="EMBL" id="TKR27908.1"/>
    </source>
</evidence>
<dbReference type="InterPro" id="IPR028082">
    <property type="entry name" value="Peripla_BP_I"/>
</dbReference>
<keyword evidence="9" id="KW-1185">Reference proteome</keyword>
<evidence type="ECO:0000256" key="1">
    <source>
        <dbReference type="ARBA" id="ARBA00004193"/>
    </source>
</evidence>
<evidence type="ECO:0000256" key="2">
    <source>
        <dbReference type="ARBA" id="ARBA00008610"/>
    </source>
</evidence>
<dbReference type="Proteomes" id="UP000308037">
    <property type="component" value="Unassembled WGS sequence"/>
</dbReference>
<dbReference type="EMBL" id="QKNX01000001">
    <property type="protein sequence ID" value="TKR27908.1"/>
    <property type="molecule type" value="Genomic_DNA"/>
</dbReference>
<evidence type="ECO:0000256" key="4">
    <source>
        <dbReference type="ARBA" id="ARBA00022729"/>
    </source>
</evidence>
<dbReference type="Pfam" id="PF02608">
    <property type="entry name" value="Bmp"/>
    <property type="match status" value="1"/>
</dbReference>
<reference evidence="8 9" key="1">
    <citation type="submission" date="2019-04" db="EMBL/GenBank/DDBJ databases">
        <title>Natronomonas sp. F20-122 a newhaloarchaeon isolated from a saline saltern of Isla Bacuta, Huelva, Spain.</title>
        <authorList>
            <person name="Duran-Viseras A."/>
            <person name="Sanchez-Porro C."/>
            <person name="Ventosa A."/>
        </authorList>
    </citation>
    <scope>NUCLEOTIDE SEQUENCE [LARGE SCALE GENOMIC DNA]</scope>
    <source>
        <strain evidence="8 9">F20-122</strain>
    </source>
</reference>
<proteinExistence type="inferred from homology"/>
<dbReference type="RefSeq" id="WP_137275208.1">
    <property type="nucleotide sequence ID" value="NZ_QKNX01000001.1"/>
</dbReference>
<gene>
    <name evidence="8" type="ORF">DM868_02150</name>
</gene>
<keyword evidence="4" id="KW-0732">Signal</keyword>
<comment type="subcellular location">
    <subcellularLocation>
        <location evidence="1">Cell membrane</location>
        <topology evidence="1">Lipid-anchor</topology>
    </subcellularLocation>
</comment>
<keyword evidence="3" id="KW-1003">Cell membrane</keyword>
<evidence type="ECO:0000313" key="9">
    <source>
        <dbReference type="Proteomes" id="UP000308037"/>
    </source>
</evidence>
<evidence type="ECO:0000256" key="5">
    <source>
        <dbReference type="ARBA" id="ARBA00023136"/>
    </source>
</evidence>
<evidence type="ECO:0000256" key="3">
    <source>
        <dbReference type="ARBA" id="ARBA00022475"/>
    </source>
</evidence>
<comment type="caution">
    <text evidence="8">The sequence shown here is derived from an EMBL/GenBank/DDBJ whole genome shotgun (WGS) entry which is preliminary data.</text>
</comment>
<dbReference type="AlphaFoldDB" id="A0A4U5JIK2"/>
<name>A0A4U5JIK2_9EURY</name>